<evidence type="ECO:0000256" key="3">
    <source>
        <dbReference type="ARBA" id="ARBA00023015"/>
    </source>
</evidence>
<evidence type="ECO:0000256" key="6">
    <source>
        <dbReference type="ARBA" id="ARBA00023163"/>
    </source>
</evidence>
<dbReference type="RefSeq" id="WP_111158036.1">
    <property type="nucleotide sequence ID" value="NZ_PCDP01000001.1"/>
</dbReference>
<dbReference type="Pfam" id="PF00126">
    <property type="entry name" value="HTH_1"/>
    <property type="match status" value="1"/>
</dbReference>
<dbReference type="AlphaFoldDB" id="A0A2W4CWH4"/>
<dbReference type="Gene3D" id="1.10.10.10">
    <property type="entry name" value="Winged helix-like DNA-binding domain superfamily/Winged helix DNA-binding domain"/>
    <property type="match status" value="1"/>
</dbReference>
<evidence type="ECO:0000256" key="1">
    <source>
        <dbReference type="ARBA" id="ARBA00009437"/>
    </source>
</evidence>
<dbReference type="InterPro" id="IPR036388">
    <property type="entry name" value="WH-like_DNA-bd_sf"/>
</dbReference>
<keyword evidence="5" id="KW-0010">Activator</keyword>
<comment type="similarity">
    <text evidence="1">Belongs to the LysR transcriptional regulatory family.</text>
</comment>
<dbReference type="GO" id="GO:0003677">
    <property type="term" value="F:DNA binding"/>
    <property type="evidence" value="ECO:0007669"/>
    <property type="project" value="UniProtKB-KW"/>
</dbReference>
<keyword evidence="9" id="KW-1185">Reference proteome</keyword>
<dbReference type="OrthoDB" id="8455878at2"/>
<dbReference type="InterPro" id="IPR000847">
    <property type="entry name" value="LysR_HTH_N"/>
</dbReference>
<dbReference type="EMBL" id="PCDP01000001">
    <property type="protein sequence ID" value="PZM16702.1"/>
    <property type="molecule type" value="Genomic_DNA"/>
</dbReference>
<feature type="domain" description="HTH lysR-type" evidence="7">
    <location>
        <begin position="3"/>
        <end position="60"/>
    </location>
</feature>
<dbReference type="InterPro" id="IPR037402">
    <property type="entry name" value="YidZ_PBP2"/>
</dbReference>
<comment type="caution">
    <text evidence="8">The sequence shown here is derived from an EMBL/GenBank/DDBJ whole genome shotgun (WGS) entry which is preliminary data.</text>
</comment>
<dbReference type="GO" id="GO:0003700">
    <property type="term" value="F:DNA-binding transcription factor activity"/>
    <property type="evidence" value="ECO:0007669"/>
    <property type="project" value="InterPro"/>
</dbReference>
<dbReference type="CDD" id="cd08417">
    <property type="entry name" value="PBP2_Nitroaromatics_like"/>
    <property type="match status" value="1"/>
</dbReference>
<evidence type="ECO:0000313" key="8">
    <source>
        <dbReference type="EMBL" id="PZM16702.1"/>
    </source>
</evidence>
<evidence type="ECO:0000313" key="9">
    <source>
        <dbReference type="Proteomes" id="UP000248925"/>
    </source>
</evidence>
<dbReference type="Pfam" id="PF03466">
    <property type="entry name" value="LysR_substrate"/>
    <property type="match status" value="1"/>
</dbReference>
<keyword evidence="3" id="KW-0805">Transcription regulation</keyword>
<evidence type="ECO:0000256" key="2">
    <source>
        <dbReference type="ARBA" id="ARBA00022458"/>
    </source>
</evidence>
<protein>
    <submittedName>
        <fullName evidence="8">LysR family transcriptional regulator</fullName>
    </submittedName>
</protein>
<keyword evidence="6" id="KW-0804">Transcription</keyword>
<evidence type="ECO:0000256" key="4">
    <source>
        <dbReference type="ARBA" id="ARBA00023125"/>
    </source>
</evidence>
<dbReference type="InterPro" id="IPR050389">
    <property type="entry name" value="LysR-type_TF"/>
</dbReference>
<dbReference type="PANTHER" id="PTHR30118">
    <property type="entry name" value="HTH-TYPE TRANSCRIPTIONAL REGULATOR LEUO-RELATED"/>
    <property type="match status" value="1"/>
</dbReference>
<sequence length="316" mass="34445">MRLDLNLLAVIEAIMLEGNVTRAAASLSMSQPAVSNALRRARKLTHDQLFLKVANGVQPTSRMLAIWPELHRSLAVIRASIAPEHFDPRTDPTSFRIAITDSLAAEAVSGIALKLHAISPYARIAFSFHTNANSLEGIERGTLDGAVGMFPSLPRDIHVQGLRTDHYVCVMQSGHPLSKQMGLDEFVAASHVLVTPSGMDLGVIDGWLSLHGRTRSIAVVVNHFADALRIVAGSHLLTCVPESFVNGHGRPLVTEHGLVVRDLPFETEKLVYKLVWHERVHTHPAHQWFRSLVSDVCGTPAAGNAGNIEMLPQGDF</sequence>
<dbReference type="SUPFAM" id="SSF46785">
    <property type="entry name" value="Winged helix' DNA-binding domain"/>
    <property type="match status" value="1"/>
</dbReference>
<keyword evidence="4" id="KW-0238">DNA-binding</keyword>
<evidence type="ECO:0000256" key="5">
    <source>
        <dbReference type="ARBA" id="ARBA00023159"/>
    </source>
</evidence>
<dbReference type="InterPro" id="IPR005119">
    <property type="entry name" value="LysR_subst-bd"/>
</dbReference>
<dbReference type="PROSITE" id="PS50931">
    <property type="entry name" value="HTH_LYSR"/>
    <property type="match status" value="1"/>
</dbReference>
<dbReference type="InterPro" id="IPR036390">
    <property type="entry name" value="WH_DNA-bd_sf"/>
</dbReference>
<dbReference type="PANTHER" id="PTHR30118:SF15">
    <property type="entry name" value="TRANSCRIPTIONAL REGULATORY PROTEIN"/>
    <property type="match status" value="1"/>
</dbReference>
<accession>A0A2W4CWH4</accession>
<dbReference type="Gene3D" id="3.40.190.10">
    <property type="entry name" value="Periplasmic binding protein-like II"/>
    <property type="match status" value="2"/>
</dbReference>
<dbReference type="Proteomes" id="UP000248925">
    <property type="component" value="Unassembled WGS sequence"/>
</dbReference>
<gene>
    <name evidence="8" type="ORF">CPY51_00100</name>
</gene>
<proteinExistence type="inferred from homology"/>
<reference evidence="8 9" key="1">
    <citation type="journal article" date="2018" name="Sci. Rep.">
        <title>Rhizobium tumorigenes sp. nov., a novel plant tumorigenic bacterium isolated from cane gall tumors on thornless blackberry.</title>
        <authorList>
            <person name="Kuzmanovi N."/>
            <person name="Smalla K."/>
            <person name="Gronow S."/>
            <person name="PuBawska J."/>
        </authorList>
    </citation>
    <scope>NUCLEOTIDE SEQUENCE [LARGE SCALE GENOMIC DNA]</scope>
    <source>
        <strain evidence="8 9">CCBAU 85046</strain>
    </source>
</reference>
<organism evidence="8 9">
    <name type="scientific">Rhizobium tubonense</name>
    <dbReference type="NCBI Taxonomy" id="484088"/>
    <lineage>
        <taxon>Bacteria</taxon>
        <taxon>Pseudomonadati</taxon>
        <taxon>Pseudomonadota</taxon>
        <taxon>Alphaproteobacteria</taxon>
        <taxon>Hyphomicrobiales</taxon>
        <taxon>Rhizobiaceae</taxon>
        <taxon>Rhizobium/Agrobacterium group</taxon>
        <taxon>Rhizobium</taxon>
    </lineage>
</organism>
<keyword evidence="2" id="KW-0536">Nodulation</keyword>
<evidence type="ECO:0000259" key="7">
    <source>
        <dbReference type="PROSITE" id="PS50931"/>
    </source>
</evidence>
<name>A0A2W4CWH4_9HYPH</name>
<dbReference type="SUPFAM" id="SSF53850">
    <property type="entry name" value="Periplasmic binding protein-like II"/>
    <property type="match status" value="1"/>
</dbReference>